<dbReference type="PRINTS" id="PR00081">
    <property type="entry name" value="GDHRDH"/>
</dbReference>
<dbReference type="Gene3D" id="3.40.50.720">
    <property type="entry name" value="NAD(P)-binding Rossmann-like Domain"/>
    <property type="match status" value="1"/>
</dbReference>
<keyword evidence="3" id="KW-1185">Reference proteome</keyword>
<proteinExistence type="inferred from homology"/>
<dbReference type="AlphaFoldDB" id="A0A2H3JRT6"/>
<evidence type="ECO:0000313" key="3">
    <source>
        <dbReference type="Proteomes" id="UP000218811"/>
    </source>
</evidence>
<dbReference type="Proteomes" id="UP000218811">
    <property type="component" value="Unassembled WGS sequence"/>
</dbReference>
<dbReference type="OMA" id="HIVQITT"/>
<name>A0A2H3JRT6_WOLCO</name>
<protein>
    <submittedName>
        <fullName evidence="2">NAD(P)-binding protein</fullName>
    </submittedName>
</protein>
<dbReference type="InterPro" id="IPR002347">
    <property type="entry name" value="SDR_fam"/>
</dbReference>
<dbReference type="PANTHER" id="PTHR42760">
    <property type="entry name" value="SHORT-CHAIN DEHYDROGENASES/REDUCTASES FAMILY MEMBER"/>
    <property type="match status" value="1"/>
</dbReference>
<organism evidence="2 3">
    <name type="scientific">Wolfiporia cocos (strain MD-104)</name>
    <name type="common">Brown rot fungus</name>
    <dbReference type="NCBI Taxonomy" id="742152"/>
    <lineage>
        <taxon>Eukaryota</taxon>
        <taxon>Fungi</taxon>
        <taxon>Dikarya</taxon>
        <taxon>Basidiomycota</taxon>
        <taxon>Agaricomycotina</taxon>
        <taxon>Agaricomycetes</taxon>
        <taxon>Polyporales</taxon>
        <taxon>Phaeolaceae</taxon>
        <taxon>Wolfiporia</taxon>
    </lineage>
</organism>
<dbReference type="OrthoDB" id="498125at2759"/>
<comment type="similarity">
    <text evidence="1">Belongs to the short-chain dehydrogenases/reductases (SDR) family.</text>
</comment>
<dbReference type="GO" id="GO:0016616">
    <property type="term" value="F:oxidoreductase activity, acting on the CH-OH group of donors, NAD or NADP as acceptor"/>
    <property type="evidence" value="ECO:0007669"/>
    <property type="project" value="TreeGrafter"/>
</dbReference>
<dbReference type="EMBL" id="KB468168">
    <property type="protein sequence ID" value="PCH44862.1"/>
    <property type="molecule type" value="Genomic_DNA"/>
</dbReference>
<dbReference type="Pfam" id="PF00106">
    <property type="entry name" value="adh_short"/>
    <property type="match status" value="1"/>
</dbReference>
<sequence length="222" mass="23758">MSALYLPTNSRVAIVTGASQGIGRSIALRLADDGLDVAVNDIPTKSAALKELVVEIRAKGRRALAIEADVSKEDEVAAMVTRVAQELGGLDMVANAGIMLVKSILETSADELDRTNAINIRGTLLSYKYAAKQMIEQGRGGRIIGDNTWPIVYTGSPMLAAYSSSKFAVRGLTQSAEFAPYNITVNSFAPGIIKTPMKVIASLVSYLVKPESYFITGEQRES</sequence>
<evidence type="ECO:0000313" key="2">
    <source>
        <dbReference type="EMBL" id="PCH44862.1"/>
    </source>
</evidence>
<dbReference type="GO" id="GO:0006633">
    <property type="term" value="P:fatty acid biosynthetic process"/>
    <property type="evidence" value="ECO:0007669"/>
    <property type="project" value="TreeGrafter"/>
</dbReference>
<reference evidence="2 3" key="1">
    <citation type="journal article" date="2012" name="Science">
        <title>The Paleozoic origin of enzymatic lignin decomposition reconstructed from 31 fungal genomes.</title>
        <authorList>
            <person name="Floudas D."/>
            <person name="Binder M."/>
            <person name="Riley R."/>
            <person name="Barry K."/>
            <person name="Blanchette R.A."/>
            <person name="Henrissat B."/>
            <person name="Martinez A.T."/>
            <person name="Otillar R."/>
            <person name="Spatafora J.W."/>
            <person name="Yadav J.S."/>
            <person name="Aerts A."/>
            <person name="Benoit I."/>
            <person name="Boyd A."/>
            <person name="Carlson A."/>
            <person name="Copeland A."/>
            <person name="Coutinho P.M."/>
            <person name="de Vries R.P."/>
            <person name="Ferreira P."/>
            <person name="Findley K."/>
            <person name="Foster B."/>
            <person name="Gaskell J."/>
            <person name="Glotzer D."/>
            <person name="Gorecki P."/>
            <person name="Heitman J."/>
            <person name="Hesse C."/>
            <person name="Hori C."/>
            <person name="Igarashi K."/>
            <person name="Jurgens J.A."/>
            <person name="Kallen N."/>
            <person name="Kersten P."/>
            <person name="Kohler A."/>
            <person name="Kuees U."/>
            <person name="Kumar T.K.A."/>
            <person name="Kuo A."/>
            <person name="LaButti K."/>
            <person name="Larrondo L.F."/>
            <person name="Lindquist E."/>
            <person name="Ling A."/>
            <person name="Lombard V."/>
            <person name="Lucas S."/>
            <person name="Lundell T."/>
            <person name="Martin R."/>
            <person name="McLaughlin D.J."/>
            <person name="Morgenstern I."/>
            <person name="Morin E."/>
            <person name="Murat C."/>
            <person name="Nagy L.G."/>
            <person name="Nolan M."/>
            <person name="Ohm R.A."/>
            <person name="Patyshakuliyeva A."/>
            <person name="Rokas A."/>
            <person name="Ruiz-Duenas F.J."/>
            <person name="Sabat G."/>
            <person name="Salamov A."/>
            <person name="Samejima M."/>
            <person name="Schmutz J."/>
            <person name="Slot J.C."/>
            <person name="St John F."/>
            <person name="Stenlid J."/>
            <person name="Sun H."/>
            <person name="Sun S."/>
            <person name="Syed K."/>
            <person name="Tsang A."/>
            <person name="Wiebenga A."/>
            <person name="Young D."/>
            <person name="Pisabarro A."/>
            <person name="Eastwood D.C."/>
            <person name="Martin F."/>
            <person name="Cullen D."/>
            <person name="Grigoriev I.V."/>
            <person name="Hibbett D.S."/>
        </authorList>
    </citation>
    <scope>NUCLEOTIDE SEQUENCE [LARGE SCALE GENOMIC DNA]</scope>
    <source>
        <strain evidence="2 3">MD-104</strain>
    </source>
</reference>
<accession>A0A2H3JRT6</accession>
<dbReference type="GO" id="GO:0048038">
    <property type="term" value="F:quinone binding"/>
    <property type="evidence" value="ECO:0007669"/>
    <property type="project" value="TreeGrafter"/>
</dbReference>
<dbReference type="SUPFAM" id="SSF51735">
    <property type="entry name" value="NAD(P)-binding Rossmann-fold domains"/>
    <property type="match status" value="1"/>
</dbReference>
<evidence type="ECO:0000256" key="1">
    <source>
        <dbReference type="ARBA" id="ARBA00006484"/>
    </source>
</evidence>
<dbReference type="STRING" id="742152.A0A2H3JRT6"/>
<gene>
    <name evidence="2" type="ORF">WOLCODRAFT_105792</name>
</gene>
<dbReference type="InterPro" id="IPR036291">
    <property type="entry name" value="NAD(P)-bd_dom_sf"/>
</dbReference>
<dbReference type="PANTHER" id="PTHR42760:SF121">
    <property type="entry name" value="3-OXOACYL-(ACYL-CARRIER-PROTEIN) REDUCTASE"/>
    <property type="match status" value="1"/>
</dbReference>